<dbReference type="Pfam" id="PF16868">
    <property type="entry name" value="NMT1_3"/>
    <property type="match status" value="1"/>
</dbReference>
<comment type="caution">
    <text evidence="2">The sequence shown here is derived from an EMBL/GenBank/DDBJ whole genome shotgun (WGS) entry which is preliminary data.</text>
</comment>
<dbReference type="RefSeq" id="WP_154528653.1">
    <property type="nucleotide sequence ID" value="NZ_VUNH01000005.1"/>
</dbReference>
<dbReference type="NCBIfam" id="TIGR02122">
    <property type="entry name" value="TRAP_TAXI"/>
    <property type="match status" value="1"/>
</dbReference>
<protein>
    <submittedName>
        <fullName evidence="2">TAXI family TRAP transporter solute-binding subunit</fullName>
    </submittedName>
</protein>
<organism evidence="2 3">
    <name type="scientific">Pyramidobacter porci</name>
    <dbReference type="NCBI Taxonomy" id="2605789"/>
    <lineage>
        <taxon>Bacteria</taxon>
        <taxon>Thermotogati</taxon>
        <taxon>Synergistota</taxon>
        <taxon>Synergistia</taxon>
        <taxon>Synergistales</taxon>
        <taxon>Dethiosulfovibrionaceae</taxon>
        <taxon>Pyramidobacter</taxon>
    </lineage>
</organism>
<name>A0A6L5YBY2_9BACT</name>
<evidence type="ECO:0000313" key="3">
    <source>
        <dbReference type="Proteomes" id="UP000473699"/>
    </source>
</evidence>
<dbReference type="AlphaFoldDB" id="A0A6L5YBY2"/>
<evidence type="ECO:0000313" key="2">
    <source>
        <dbReference type="EMBL" id="MST55558.1"/>
    </source>
</evidence>
<reference evidence="2 3" key="1">
    <citation type="submission" date="2019-08" db="EMBL/GenBank/DDBJ databases">
        <title>In-depth cultivation of the pig gut microbiome towards novel bacterial diversity and tailored functional studies.</title>
        <authorList>
            <person name="Wylensek D."/>
            <person name="Hitch T.C.A."/>
            <person name="Clavel T."/>
        </authorList>
    </citation>
    <scope>NUCLEOTIDE SEQUENCE [LARGE SCALE GENOMIC DNA]</scope>
    <source>
        <strain evidence="2 3">SM-530-WT-4B</strain>
    </source>
</reference>
<dbReference type="Gene3D" id="3.40.190.10">
    <property type="entry name" value="Periplasmic binding protein-like II"/>
    <property type="match status" value="2"/>
</dbReference>
<dbReference type="CDD" id="cd13520">
    <property type="entry name" value="PBP2_TAXI_TRAP"/>
    <property type="match status" value="1"/>
</dbReference>
<keyword evidence="3" id="KW-1185">Reference proteome</keyword>
<dbReference type="Proteomes" id="UP000473699">
    <property type="component" value="Unassembled WGS sequence"/>
</dbReference>
<feature type="chain" id="PRO_5026836582" evidence="1">
    <location>
        <begin position="28"/>
        <end position="326"/>
    </location>
</feature>
<accession>A0A6L5YBY2</accession>
<dbReference type="InterPro" id="IPR011852">
    <property type="entry name" value="TRAP_TAXI"/>
</dbReference>
<dbReference type="SUPFAM" id="SSF53850">
    <property type="entry name" value="Periplasmic binding protein-like II"/>
    <property type="match status" value="1"/>
</dbReference>
<dbReference type="PANTHER" id="PTHR42941:SF1">
    <property type="entry name" value="SLL1037 PROTEIN"/>
    <property type="match status" value="1"/>
</dbReference>
<evidence type="ECO:0000256" key="1">
    <source>
        <dbReference type="SAM" id="SignalP"/>
    </source>
</evidence>
<keyword evidence="1" id="KW-0732">Signal</keyword>
<feature type="signal peptide" evidence="1">
    <location>
        <begin position="1"/>
        <end position="27"/>
    </location>
</feature>
<dbReference type="PANTHER" id="PTHR42941">
    <property type="entry name" value="SLL1037 PROTEIN"/>
    <property type="match status" value="1"/>
</dbReference>
<dbReference type="EMBL" id="VUNH01000005">
    <property type="protein sequence ID" value="MST55558.1"/>
    <property type="molecule type" value="Genomic_DNA"/>
</dbReference>
<gene>
    <name evidence="2" type="ORF">FYJ74_05855</name>
</gene>
<sequence length="326" mass="35670">MMKRIFVLTTVYALALLTFTFVTTAGAHSSTRMALGTSSIGGTYYILGTGWANLMNKNVDGVEISSEATPGPITNMQSMKNGDMELGLVTTWLGGEGYRGIGWANGTKYENCLGVVPLYCSVLYIFAPKDSSINTIYDLQGKRIACGAPGSTSGDAVKALLSVLNIQPQSVAGLSSNGMCDALKDGTIDAAFGITGIPAAWLLDLETTKELKFISLTNEDFVKIFEKYPFWGRAEVPANTYKNQNYNWPVLSFWNMLVADKSVSENVIYSLTKATYDLHEDLVSIDPNAKSILFENIDKMTMPLHPGALKYYREKGVKVPEWLILK</sequence>
<proteinExistence type="predicted"/>